<protein>
    <recommendedName>
        <fullName evidence="4">inositol-phosphate phosphatase</fullName>
        <ecNumber evidence="4">3.1.3.25</ecNumber>
    </recommendedName>
</protein>
<dbReference type="GO" id="GO:0046872">
    <property type="term" value="F:metal ion binding"/>
    <property type="evidence" value="ECO:0007669"/>
    <property type="project" value="UniProtKB-KW"/>
</dbReference>
<accession>A0AAW8DT35</accession>
<feature type="binding site" evidence="8">
    <location>
        <position position="94"/>
    </location>
    <ligand>
        <name>Mg(2+)</name>
        <dbReference type="ChEBI" id="CHEBI:18420"/>
        <label>1</label>
        <note>catalytic</note>
    </ligand>
</feature>
<evidence type="ECO:0000256" key="2">
    <source>
        <dbReference type="ARBA" id="ARBA00001946"/>
    </source>
</evidence>
<evidence type="ECO:0000256" key="3">
    <source>
        <dbReference type="ARBA" id="ARBA00009759"/>
    </source>
</evidence>
<dbReference type="InterPro" id="IPR000760">
    <property type="entry name" value="Inositol_monophosphatase-like"/>
</dbReference>
<dbReference type="EC" id="3.1.3.25" evidence="4"/>
<dbReference type="AlphaFoldDB" id="A0AAW8DT35"/>
<name>A0AAW8DT35_9BURK</name>
<dbReference type="InterPro" id="IPR051090">
    <property type="entry name" value="Inositol_monoP_superfamily"/>
</dbReference>
<evidence type="ECO:0000313" key="9">
    <source>
        <dbReference type="EMBL" id="MDP9922381.1"/>
    </source>
</evidence>
<dbReference type="FunFam" id="3.30.540.10:FF:000003">
    <property type="entry name" value="Inositol-1-monophosphatase"/>
    <property type="match status" value="1"/>
</dbReference>
<feature type="binding site" evidence="8">
    <location>
        <position position="216"/>
    </location>
    <ligand>
        <name>Mg(2+)</name>
        <dbReference type="ChEBI" id="CHEBI:18420"/>
        <label>1</label>
        <note>catalytic</note>
    </ligand>
</feature>
<keyword evidence="7 8" id="KW-0460">Magnesium</keyword>
<evidence type="ECO:0000313" key="10">
    <source>
        <dbReference type="Proteomes" id="UP001244295"/>
    </source>
</evidence>
<dbReference type="GO" id="GO:0052834">
    <property type="term" value="F:inositol monophosphate phosphatase activity"/>
    <property type="evidence" value="ECO:0007669"/>
    <property type="project" value="UniProtKB-EC"/>
</dbReference>
<dbReference type="GO" id="GO:0000105">
    <property type="term" value="P:L-histidine biosynthetic process"/>
    <property type="evidence" value="ECO:0007669"/>
    <property type="project" value="TreeGrafter"/>
</dbReference>
<evidence type="ECO:0000256" key="5">
    <source>
        <dbReference type="ARBA" id="ARBA00022723"/>
    </source>
</evidence>
<dbReference type="SUPFAM" id="SSF56655">
    <property type="entry name" value="Carbohydrate phosphatase"/>
    <property type="match status" value="1"/>
</dbReference>
<evidence type="ECO:0000256" key="6">
    <source>
        <dbReference type="ARBA" id="ARBA00022801"/>
    </source>
</evidence>
<keyword evidence="5 8" id="KW-0479">Metal-binding</keyword>
<comment type="similarity">
    <text evidence="3">Belongs to the inositol monophosphatase superfamily.</text>
</comment>
<gene>
    <name evidence="9" type="ORF">J2W25_001396</name>
</gene>
<sequence length="266" mass="29022">MSTSSVPESAMAEFLAFAHGLADASGAILRENLYSRRGFESKEDDSPVTVVDKHVEQTLRTLIRHRYPSHGILGEEFEGQDLDAEYVWVLDPIDGTKAFITGIPIYGTLISLARHGTPIIGVIDHPITNDRWAGAQGQPSTFNGQRIRSRECPSLADALVSCSNPEPFGPREREAFETLRSAAKWCVYGSSCYAYGCIANGTIDIGIDCGRHREVDYCALVPVIEGAGGVITDWEGRPLTIYSGNRLVASGNPRRHEEVLRMLAGA</sequence>
<dbReference type="CDD" id="cd01641">
    <property type="entry name" value="Bacterial_IMPase_like_1"/>
    <property type="match status" value="1"/>
</dbReference>
<dbReference type="PRINTS" id="PR00377">
    <property type="entry name" value="IMPHPHTASES"/>
</dbReference>
<comment type="catalytic activity">
    <reaction evidence="1">
        <text>a myo-inositol phosphate + H2O = myo-inositol + phosphate</text>
        <dbReference type="Rhea" id="RHEA:24056"/>
        <dbReference type="ChEBI" id="CHEBI:15377"/>
        <dbReference type="ChEBI" id="CHEBI:17268"/>
        <dbReference type="ChEBI" id="CHEBI:43474"/>
        <dbReference type="ChEBI" id="CHEBI:84139"/>
        <dbReference type="EC" id="3.1.3.25"/>
    </reaction>
</comment>
<evidence type="ECO:0000256" key="8">
    <source>
        <dbReference type="PIRSR" id="PIRSR600760-2"/>
    </source>
</evidence>
<dbReference type="Pfam" id="PF00459">
    <property type="entry name" value="Inositol_P"/>
    <property type="match status" value="1"/>
</dbReference>
<organism evidence="9 10">
    <name type="scientific">Variovorax boronicumulans</name>
    <dbReference type="NCBI Taxonomy" id="436515"/>
    <lineage>
        <taxon>Bacteria</taxon>
        <taxon>Pseudomonadati</taxon>
        <taxon>Pseudomonadota</taxon>
        <taxon>Betaproteobacteria</taxon>
        <taxon>Burkholderiales</taxon>
        <taxon>Comamonadaceae</taxon>
        <taxon>Variovorax</taxon>
    </lineage>
</organism>
<dbReference type="RefSeq" id="WP_206167823.1">
    <property type="nucleotide sequence ID" value="NZ_BKDH01000003.1"/>
</dbReference>
<feature type="binding site" evidence="8">
    <location>
        <position position="93"/>
    </location>
    <ligand>
        <name>Mg(2+)</name>
        <dbReference type="ChEBI" id="CHEBI:18420"/>
        <label>2</label>
    </ligand>
</feature>
<dbReference type="GeneID" id="82271035"/>
<proteinExistence type="inferred from homology"/>
<dbReference type="PANTHER" id="PTHR43200:SF6">
    <property type="entry name" value="3'(2'),5'-BISPHOSPHATE NUCLEOTIDASE"/>
    <property type="match status" value="1"/>
</dbReference>
<comment type="cofactor">
    <cofactor evidence="2 8">
        <name>Mg(2+)</name>
        <dbReference type="ChEBI" id="CHEBI:18420"/>
    </cofactor>
</comment>
<dbReference type="EMBL" id="JAUSRR010000002">
    <property type="protein sequence ID" value="MDP9922381.1"/>
    <property type="molecule type" value="Genomic_DNA"/>
</dbReference>
<comment type="caution">
    <text evidence="9">The sequence shown here is derived from an EMBL/GenBank/DDBJ whole genome shotgun (WGS) entry which is preliminary data.</text>
</comment>
<evidence type="ECO:0000256" key="4">
    <source>
        <dbReference type="ARBA" id="ARBA00013106"/>
    </source>
</evidence>
<dbReference type="Gene3D" id="3.40.190.80">
    <property type="match status" value="1"/>
</dbReference>
<reference evidence="9" key="1">
    <citation type="submission" date="2023-07" db="EMBL/GenBank/DDBJ databases">
        <title>Sorghum-associated microbial communities from plants grown in Nebraska, USA.</title>
        <authorList>
            <person name="Schachtman D."/>
        </authorList>
    </citation>
    <scope>NUCLEOTIDE SEQUENCE</scope>
    <source>
        <strain evidence="9">DS2795</strain>
    </source>
</reference>
<dbReference type="Proteomes" id="UP001244295">
    <property type="component" value="Unassembled WGS sequence"/>
</dbReference>
<evidence type="ECO:0000256" key="7">
    <source>
        <dbReference type="ARBA" id="ARBA00022842"/>
    </source>
</evidence>
<dbReference type="InterPro" id="IPR020583">
    <property type="entry name" value="Inositol_monoP_metal-BS"/>
</dbReference>
<evidence type="ECO:0000256" key="1">
    <source>
        <dbReference type="ARBA" id="ARBA00001033"/>
    </source>
</evidence>
<dbReference type="PANTHER" id="PTHR43200">
    <property type="entry name" value="PHOSPHATASE"/>
    <property type="match status" value="1"/>
</dbReference>
<dbReference type="Gene3D" id="3.30.540.10">
    <property type="entry name" value="Fructose-1,6-Bisphosphatase, subunit A, domain 1"/>
    <property type="match status" value="1"/>
</dbReference>
<dbReference type="PROSITE" id="PS00629">
    <property type="entry name" value="IMP_1"/>
    <property type="match status" value="1"/>
</dbReference>
<feature type="binding site" evidence="8">
    <location>
        <position position="91"/>
    </location>
    <ligand>
        <name>Mg(2+)</name>
        <dbReference type="ChEBI" id="CHEBI:18420"/>
        <label>1</label>
        <note>catalytic</note>
    </ligand>
</feature>
<feature type="binding site" evidence="8">
    <location>
        <position position="75"/>
    </location>
    <ligand>
        <name>Mg(2+)</name>
        <dbReference type="ChEBI" id="CHEBI:18420"/>
        <label>1</label>
        <note>catalytic</note>
    </ligand>
</feature>
<keyword evidence="6" id="KW-0378">Hydrolase</keyword>